<sequence>MQQTPIFIHTKHSSSSCNRTSSSLCDCYPNSSPVIVTTTPPPITDPTFIPSSSSLQPSKTTTPSTNPDLDCAGVDPPLQDRPWIEPYGRGNRASKNDGTPHIGGSITVHEHDIRMVRHLGRTVHVDEVFSQTHVSNGTSQFVDERSQRTHVKFSTRLSQVRSEHEPSPTMDNENNNEHAICRIQCWVDVVGGKKQWRVYGVGQLVVKYTTGRGTLKHQPSSSTTTADESTSPSSPSSRTCSPLLHCTLFSAVSPPRLQGGSGSVKPALDVTARRFGFHLSNTNMASDGCDPPIPPSAKSDKEKGKKKSYMVKLLNRFNNVNASSSQPSTPTSTSTARFVPPPLQVPGLTPTPPSIPPSLEVPTFTPSSQQFAADQWRSPSPHVGSNPTTPTNMPSPSPIGDNPPRSSSAANDFEDVSNNRPIITPIGGGFYPTKTASKAITATIKAQFDEPWVTWGNIPQTQRDVFFERFRRKVSWRSNHEEKVKKNFHTKASHRLSEMFKKARTEGKKPDWMGDIVWNGLLEKWNMPLYRQKCETAKKNRTSDKGGCLHTGGSISVHEHAIRLSQELGRSVHVDEIFQQTHIRASTGEFVDERSRRTHEEFEAKFSQIRSETASVGASTCAPLDPADEERLRNQCWLDVAGGRYKGRVYGIGNVSAQDDCVDSYIQQTQASSSQQPIAEDILNLHTRVSTHDDQLRQMNSQLQGFIGVMMQYLPPPAAAIAQQFLQSQNQPQANVQPQQPQQPTDQAQDDTVYGDY</sequence>
<organism evidence="2 3">
    <name type="scientific">Phaseolus angularis</name>
    <name type="common">Azuki bean</name>
    <name type="synonym">Vigna angularis</name>
    <dbReference type="NCBI Taxonomy" id="3914"/>
    <lineage>
        <taxon>Eukaryota</taxon>
        <taxon>Viridiplantae</taxon>
        <taxon>Streptophyta</taxon>
        <taxon>Embryophyta</taxon>
        <taxon>Tracheophyta</taxon>
        <taxon>Spermatophyta</taxon>
        <taxon>Magnoliopsida</taxon>
        <taxon>eudicotyledons</taxon>
        <taxon>Gunneridae</taxon>
        <taxon>Pentapetalae</taxon>
        <taxon>rosids</taxon>
        <taxon>fabids</taxon>
        <taxon>Fabales</taxon>
        <taxon>Fabaceae</taxon>
        <taxon>Papilionoideae</taxon>
        <taxon>50 kb inversion clade</taxon>
        <taxon>NPAAA clade</taxon>
        <taxon>indigoferoid/millettioid clade</taxon>
        <taxon>Phaseoleae</taxon>
        <taxon>Vigna</taxon>
    </lineage>
</organism>
<dbReference type="Proteomes" id="UP000053144">
    <property type="component" value="Chromosome 11"/>
</dbReference>
<proteinExistence type="predicted"/>
<evidence type="ECO:0000256" key="1">
    <source>
        <dbReference type="SAM" id="MobiDB-lite"/>
    </source>
</evidence>
<gene>
    <name evidence="2" type="ORF">LR48_Vigan11g123100</name>
</gene>
<feature type="region of interest" description="Disordered" evidence="1">
    <location>
        <begin position="729"/>
        <end position="757"/>
    </location>
</feature>
<feature type="compositionally biased region" description="Low complexity" evidence="1">
    <location>
        <begin position="45"/>
        <end position="54"/>
    </location>
</feature>
<feature type="compositionally biased region" description="Low complexity" evidence="1">
    <location>
        <begin position="323"/>
        <end position="335"/>
    </location>
</feature>
<dbReference type="Pfam" id="PF03004">
    <property type="entry name" value="Transposase_24"/>
    <property type="match status" value="2"/>
</dbReference>
<feature type="compositionally biased region" description="Low complexity" evidence="1">
    <location>
        <begin position="219"/>
        <end position="240"/>
    </location>
</feature>
<dbReference type="EMBL" id="CM003381">
    <property type="protein sequence ID" value="KOM58197.1"/>
    <property type="molecule type" value="Genomic_DNA"/>
</dbReference>
<evidence type="ECO:0000313" key="2">
    <source>
        <dbReference type="EMBL" id="KOM58197.1"/>
    </source>
</evidence>
<protein>
    <recommendedName>
        <fullName evidence="4">Transposase, Ptta/En/Spm, plant</fullName>
    </recommendedName>
</protein>
<evidence type="ECO:0000313" key="3">
    <source>
        <dbReference type="Proteomes" id="UP000053144"/>
    </source>
</evidence>
<dbReference type="AlphaFoldDB" id="A0A0L9VTL4"/>
<evidence type="ECO:0008006" key="4">
    <source>
        <dbReference type="Google" id="ProtNLM"/>
    </source>
</evidence>
<feature type="compositionally biased region" description="Low complexity" evidence="1">
    <location>
        <begin position="385"/>
        <end position="394"/>
    </location>
</feature>
<feature type="compositionally biased region" description="Pro residues" evidence="1">
    <location>
        <begin position="339"/>
        <end position="356"/>
    </location>
</feature>
<feature type="compositionally biased region" description="Polar residues" evidence="1">
    <location>
        <begin position="55"/>
        <end position="67"/>
    </location>
</feature>
<feature type="region of interest" description="Disordered" evidence="1">
    <location>
        <begin position="281"/>
        <end position="420"/>
    </location>
</feature>
<accession>A0A0L9VTL4</accession>
<dbReference type="InterPro" id="IPR004252">
    <property type="entry name" value="Probable_transposase_24"/>
</dbReference>
<feature type="compositionally biased region" description="Polar residues" evidence="1">
    <location>
        <begin position="404"/>
        <end position="420"/>
    </location>
</feature>
<dbReference type="Gramene" id="KOM58197">
    <property type="protein sequence ID" value="KOM58197"/>
    <property type="gene ID" value="LR48_Vigan11g123100"/>
</dbReference>
<feature type="region of interest" description="Disordered" evidence="1">
    <location>
        <begin position="213"/>
        <end position="240"/>
    </location>
</feature>
<feature type="region of interest" description="Disordered" evidence="1">
    <location>
        <begin position="42"/>
        <end position="82"/>
    </location>
</feature>
<name>A0A0L9VTL4_PHAAN</name>
<reference evidence="3" key="1">
    <citation type="journal article" date="2015" name="Proc. Natl. Acad. Sci. U.S.A.">
        <title>Genome sequencing of adzuki bean (Vigna angularis) provides insight into high starch and low fat accumulation and domestication.</title>
        <authorList>
            <person name="Yang K."/>
            <person name="Tian Z."/>
            <person name="Chen C."/>
            <person name="Luo L."/>
            <person name="Zhao B."/>
            <person name="Wang Z."/>
            <person name="Yu L."/>
            <person name="Li Y."/>
            <person name="Sun Y."/>
            <person name="Li W."/>
            <person name="Chen Y."/>
            <person name="Li Y."/>
            <person name="Zhang Y."/>
            <person name="Ai D."/>
            <person name="Zhao J."/>
            <person name="Shang C."/>
            <person name="Ma Y."/>
            <person name="Wu B."/>
            <person name="Wang M."/>
            <person name="Gao L."/>
            <person name="Sun D."/>
            <person name="Zhang P."/>
            <person name="Guo F."/>
            <person name="Wang W."/>
            <person name="Li Y."/>
            <person name="Wang J."/>
            <person name="Varshney R.K."/>
            <person name="Wang J."/>
            <person name="Ling H.Q."/>
            <person name="Wan P."/>
        </authorList>
    </citation>
    <scope>NUCLEOTIDE SEQUENCE</scope>
    <source>
        <strain evidence="3">cv. Jingnong 6</strain>
    </source>
</reference>